<feature type="compositionally biased region" description="Polar residues" evidence="1">
    <location>
        <begin position="88"/>
        <end position="101"/>
    </location>
</feature>
<gene>
    <name evidence="3" type="ORF">FOZ63_011826</name>
</gene>
<feature type="compositionally biased region" description="Low complexity" evidence="1">
    <location>
        <begin position="102"/>
        <end position="114"/>
    </location>
</feature>
<keyword evidence="2" id="KW-0732">Signal</keyword>
<feature type="signal peptide" evidence="2">
    <location>
        <begin position="1"/>
        <end position="22"/>
    </location>
</feature>
<feature type="region of interest" description="Disordered" evidence="1">
    <location>
        <begin position="88"/>
        <end position="128"/>
    </location>
</feature>
<reference evidence="3 4" key="1">
    <citation type="submission" date="2020-04" db="EMBL/GenBank/DDBJ databases">
        <title>Perkinsus olseni comparative genomics.</title>
        <authorList>
            <person name="Bogema D.R."/>
        </authorList>
    </citation>
    <scope>NUCLEOTIDE SEQUENCE [LARGE SCALE GENOMIC DNA]</scope>
    <source>
        <strain evidence="3 4">ATCC PRA-207</strain>
    </source>
</reference>
<keyword evidence="4" id="KW-1185">Reference proteome</keyword>
<sequence>MHCSSVVLFVAASLSTVFSVQATMLRGLSSSCLTTGDEFCQDARVQGAASYCMGNSRVCHGGSISCSCAIPAQQQLQNYLGGHDMVSSTNPAAPKTSSGAPTTTRVFTETDTVVPETTSVALKTTPPPPPATVDNSFMWVEFPEIYDAHQLGAYYDEVYNHVMGNHIGMRYSQ</sequence>
<dbReference type="EMBL" id="JABANO010003939">
    <property type="protein sequence ID" value="KAF4756019.1"/>
    <property type="molecule type" value="Genomic_DNA"/>
</dbReference>
<evidence type="ECO:0000256" key="1">
    <source>
        <dbReference type="SAM" id="MobiDB-lite"/>
    </source>
</evidence>
<organism evidence="3 4">
    <name type="scientific">Perkinsus olseni</name>
    <name type="common">Perkinsus atlanticus</name>
    <dbReference type="NCBI Taxonomy" id="32597"/>
    <lineage>
        <taxon>Eukaryota</taxon>
        <taxon>Sar</taxon>
        <taxon>Alveolata</taxon>
        <taxon>Perkinsozoa</taxon>
        <taxon>Perkinsea</taxon>
        <taxon>Perkinsida</taxon>
        <taxon>Perkinsidae</taxon>
        <taxon>Perkinsus</taxon>
    </lineage>
</organism>
<feature type="chain" id="PRO_5029900913" evidence="2">
    <location>
        <begin position="23"/>
        <end position="173"/>
    </location>
</feature>
<dbReference type="AlphaFoldDB" id="A0A7J6UFJ8"/>
<accession>A0A7J6UFJ8</accession>
<proteinExistence type="predicted"/>
<protein>
    <submittedName>
        <fullName evidence="3">Uncharacterized protein</fullName>
    </submittedName>
</protein>
<comment type="caution">
    <text evidence="3">The sequence shown here is derived from an EMBL/GenBank/DDBJ whole genome shotgun (WGS) entry which is preliminary data.</text>
</comment>
<evidence type="ECO:0000313" key="4">
    <source>
        <dbReference type="Proteomes" id="UP000553632"/>
    </source>
</evidence>
<feature type="non-terminal residue" evidence="3">
    <location>
        <position position="173"/>
    </location>
</feature>
<dbReference type="Proteomes" id="UP000553632">
    <property type="component" value="Unassembled WGS sequence"/>
</dbReference>
<name>A0A7J6UFJ8_PEROL</name>
<evidence type="ECO:0000313" key="3">
    <source>
        <dbReference type="EMBL" id="KAF4756019.1"/>
    </source>
</evidence>
<evidence type="ECO:0000256" key="2">
    <source>
        <dbReference type="SAM" id="SignalP"/>
    </source>
</evidence>